<dbReference type="PROSITE" id="PS50093">
    <property type="entry name" value="PKD"/>
    <property type="match status" value="1"/>
</dbReference>
<reference evidence="2 3" key="1">
    <citation type="submission" date="2019-08" db="EMBL/GenBank/DDBJ databases">
        <title>Genome of Vicingus serpentipes NCIMB 15042.</title>
        <authorList>
            <person name="Bowman J.P."/>
        </authorList>
    </citation>
    <scope>NUCLEOTIDE SEQUENCE [LARGE SCALE GENOMIC DNA]</scope>
    <source>
        <strain evidence="2 3">NCIMB 15042</strain>
    </source>
</reference>
<evidence type="ECO:0000313" key="2">
    <source>
        <dbReference type="EMBL" id="TXB63522.1"/>
    </source>
</evidence>
<dbReference type="InterPro" id="IPR000601">
    <property type="entry name" value="PKD_dom"/>
</dbReference>
<dbReference type="AlphaFoldDB" id="A0A5C6RQ61"/>
<dbReference type="Proteomes" id="UP000321721">
    <property type="component" value="Unassembled WGS sequence"/>
</dbReference>
<protein>
    <recommendedName>
        <fullName evidence="1">PKD domain-containing protein</fullName>
    </recommendedName>
</protein>
<dbReference type="OrthoDB" id="9805017at2"/>
<feature type="non-terminal residue" evidence="2">
    <location>
        <position position="1"/>
    </location>
</feature>
<dbReference type="InterPro" id="IPR013783">
    <property type="entry name" value="Ig-like_fold"/>
</dbReference>
<dbReference type="InterPro" id="IPR025667">
    <property type="entry name" value="SprB_repeat"/>
</dbReference>
<sequence>DSLTLLVGACQPATSTYDLSGNIYFSNAPSTGTLTVTDCNGNADTLMPPFVSPFAYSLTGLTADGLACAITATFSDDLACNASINYNAPASCNPNCAFTSISDTIGFCDPITNLFPRYGEVTFSDAPATGVLIFTDCVGNADTLFPPFTSPAYYYFESNSNGTLSCDVTAQFTADPACNINIAQDYPVSCGCPADAGTTVAGVFGDGQMDYVLCYNDTIIIASNGNDISPDDVGPIGGSTYNPGITYGIYNCPPTPNTSPDLDPCYTGFVTGTITNFGDVNDGGLLGFLIGQGFTFTNNTVYFAPLTLYNQDDLVYNSGCVNVGLATAVTYLPEITISNPTPDCQDSSFTITINGGYPELIGGNFTASNLLPATASFVNTTTPNGGTIQINGLLDGDMYSFDIADTNGCPITVTGGPFVGLPNANAGADDTTCTLTYVMSAIPSIGTGTWTAQAGVNVAPANSATGTATATTPGAYELYWTENNTLGCTDVDTVVISFSNLSYTTTLIQPTCGNANGTITVNAINGVTPYQYSNDSALTYQALDSFPNLAEGSYDVFVVDALGCVQSSEEVLIDSNSPVIDSLSLTQPLCNGDLNGGVVVHATGGGTPYQYNIDAGVLQSDSTFTGLTGATPYLFTVEDSFGCTDTMSTVLIDPILLVLDSAIGTDVVCNGDDDGTISIYAQGGTGTLSYSIDSGATFVASAIFNGLAPKTYGVVVQDANNCQQTIDVVIDEPLPISIPNLVDSVVCFGTSTGQIQVLPQGGISPYTYGWAPSGGTGTIANNLSAGAYTVTVTDANLCQQDSIFTIYEPAQFVYTTDLQNSNCNQPDGWAAVTSFAGGTGNYTYLWDAAAGNQTTDTAFNLIPGNYDVTITDGNLCDTTLTVTVGNNPSFTTNVTGVVNATCNTYSDGEATANGSDPLATYSFSWSTVPVQNTQTVTGLSAGTYYVTITDDATGCFENDSVVITEPTPVTINSVSPNVSICAAQTTDITATATGGSGTGYVYTWDNGLGVGQTHTVSPAPGTAITYQVWAVDGIGCPSDTGDVTVTVTPELSVSIPFPDVDKCPYDAVTIGAVGSLGNGGPYTYTWTPNTAIDNPNIQNPTVNPTTNTVYTVEINDGCSPAVFEVVNVNNNPLPNPLAVADTLRLCEQPVLPFTFYNTTDTTNGMLDTTQVTWHLGDGSSSLGGPLTWDSIQHTYNGAGTYTISMTAYTTAAQGGCTLTQDVAVVVVNPLPNPDFTSNPNPTTMFEPEVDFLDITPDNIGIWEWDFA</sequence>
<keyword evidence="3" id="KW-1185">Reference proteome</keyword>
<feature type="domain" description="PKD" evidence="1">
    <location>
        <begin position="1172"/>
        <end position="1207"/>
    </location>
</feature>
<feature type="non-terminal residue" evidence="2">
    <location>
        <position position="1267"/>
    </location>
</feature>
<evidence type="ECO:0000259" key="1">
    <source>
        <dbReference type="PROSITE" id="PS50093"/>
    </source>
</evidence>
<organism evidence="2 3">
    <name type="scientific">Vicingus serpentipes</name>
    <dbReference type="NCBI Taxonomy" id="1926625"/>
    <lineage>
        <taxon>Bacteria</taxon>
        <taxon>Pseudomonadati</taxon>
        <taxon>Bacteroidota</taxon>
        <taxon>Flavobacteriia</taxon>
        <taxon>Flavobacteriales</taxon>
        <taxon>Vicingaceae</taxon>
        <taxon>Vicingus</taxon>
    </lineage>
</organism>
<evidence type="ECO:0000313" key="3">
    <source>
        <dbReference type="Proteomes" id="UP000321721"/>
    </source>
</evidence>
<accession>A0A5C6RQ61</accession>
<dbReference type="RefSeq" id="WP_147102220.1">
    <property type="nucleotide sequence ID" value="NZ_VOOS01000011.1"/>
</dbReference>
<proteinExistence type="predicted"/>
<dbReference type="InterPro" id="IPR035986">
    <property type="entry name" value="PKD_dom_sf"/>
</dbReference>
<dbReference type="EMBL" id="VOOS01000011">
    <property type="protein sequence ID" value="TXB63522.1"/>
    <property type="molecule type" value="Genomic_DNA"/>
</dbReference>
<dbReference type="SUPFAM" id="SSF49299">
    <property type="entry name" value="PKD domain"/>
    <property type="match status" value="1"/>
</dbReference>
<name>A0A5C6RQ61_9FLAO</name>
<gene>
    <name evidence="2" type="ORF">FRY74_12730</name>
</gene>
<dbReference type="Pfam" id="PF13573">
    <property type="entry name" value="SprB"/>
    <property type="match status" value="4"/>
</dbReference>
<dbReference type="Gene3D" id="2.60.40.740">
    <property type="match status" value="1"/>
</dbReference>
<dbReference type="Gene3D" id="2.60.40.10">
    <property type="entry name" value="Immunoglobulins"/>
    <property type="match status" value="1"/>
</dbReference>
<dbReference type="Pfam" id="PF18911">
    <property type="entry name" value="PKD_4"/>
    <property type="match status" value="1"/>
</dbReference>
<comment type="caution">
    <text evidence="2">The sequence shown here is derived from an EMBL/GenBank/DDBJ whole genome shotgun (WGS) entry which is preliminary data.</text>
</comment>